<dbReference type="Gene3D" id="3.20.20.70">
    <property type="entry name" value="Aldolase class I"/>
    <property type="match status" value="1"/>
</dbReference>
<evidence type="ECO:0000259" key="8">
    <source>
        <dbReference type="SMART" id="SM00934"/>
    </source>
</evidence>
<dbReference type="InterPro" id="IPR011995">
    <property type="entry name" value="OMPdecase_type-2"/>
</dbReference>
<dbReference type="PANTHER" id="PTHR43375">
    <property type="entry name" value="OROTIDINE 5'-PHOSPHATE DECARBOXYLASE"/>
    <property type="match status" value="1"/>
</dbReference>
<evidence type="ECO:0000313" key="10">
    <source>
        <dbReference type="Proteomes" id="UP001332192"/>
    </source>
</evidence>
<name>A0ABZ1BZW3_9FIRM</name>
<reference evidence="9 10" key="1">
    <citation type="journal article" date="2024" name="Front. Microbiol.">
        <title>Novel thermophilic genera Geochorda gen. nov. and Carboxydochorda gen. nov. from the deep terrestrial subsurface reveal the ecophysiological diversity in the class Limnochordia.</title>
        <authorList>
            <person name="Karnachuk O.V."/>
            <person name="Lukina A.P."/>
            <person name="Avakyan M.R."/>
            <person name="Kadnikov V.V."/>
            <person name="Begmatov S."/>
            <person name="Beletsky A.V."/>
            <person name="Vlasova K.G."/>
            <person name="Novikov A.A."/>
            <person name="Shcherbakova V.A."/>
            <person name="Mardanov A.V."/>
            <person name="Ravin N.V."/>
        </authorList>
    </citation>
    <scope>NUCLEOTIDE SEQUENCE [LARGE SCALE GENOMIC DNA]</scope>
    <source>
        <strain evidence="9 10">L945</strain>
    </source>
</reference>
<evidence type="ECO:0000256" key="5">
    <source>
        <dbReference type="ARBA" id="ARBA00023239"/>
    </source>
</evidence>
<evidence type="ECO:0000256" key="3">
    <source>
        <dbReference type="ARBA" id="ARBA00022793"/>
    </source>
</evidence>
<keyword evidence="4" id="KW-0665">Pyrimidine biosynthesis</keyword>
<evidence type="ECO:0000256" key="2">
    <source>
        <dbReference type="ARBA" id="ARBA00008847"/>
    </source>
</evidence>
<dbReference type="InterPro" id="IPR011060">
    <property type="entry name" value="RibuloseP-bd_barrel"/>
</dbReference>
<evidence type="ECO:0000256" key="6">
    <source>
        <dbReference type="ARBA" id="ARBA00049157"/>
    </source>
</evidence>
<dbReference type="CDD" id="cd04725">
    <property type="entry name" value="OMP_decarboxylase_like"/>
    <property type="match status" value="1"/>
</dbReference>
<evidence type="ECO:0000256" key="1">
    <source>
        <dbReference type="ARBA" id="ARBA00004861"/>
    </source>
</evidence>
<dbReference type="SMART" id="SM00934">
    <property type="entry name" value="OMPdecase"/>
    <property type="match status" value="1"/>
</dbReference>
<protein>
    <recommendedName>
        <fullName evidence="7">Orotidine-5'-phosphate decarboxylase</fullName>
        <ecNumber evidence="7">4.1.1.23</ecNumber>
    </recommendedName>
</protein>
<feature type="domain" description="Orotidine 5'-phosphate decarboxylase" evidence="8">
    <location>
        <begin position="21"/>
        <end position="293"/>
    </location>
</feature>
<dbReference type="InterPro" id="IPR013785">
    <property type="entry name" value="Aldolase_TIM"/>
</dbReference>
<dbReference type="Pfam" id="PF00215">
    <property type="entry name" value="OMPdecase"/>
    <property type="match status" value="1"/>
</dbReference>
<sequence length="312" mass="32324">MAEQPHFGERLVRAVTARGSCVVLGFDPDPIFFPPSILSRHAEQSLLERAASATEEVGAALVEACAPFVVAVKFQLAYFLALGPAGLATLQRLIRLAGGMGLLTIVDGKPGDIDATAAAYARALIGRFQWPGDGSTEVLGADACTVNPYLGTDSVRPFLEWVDTSGKGLFVLAHTSNPSAGEVQHLPLAGGKTVAGAVAGLIGRWAAGRFGPSGFASVGAVVGATYPEVVGEMRRELPGIWLLLPGVGAQGGQVEALGPAFDRRGLGGLVAASRSILGAWRTHPGGELRWEEAGAEAARRLRDQVNDVRGGA</sequence>
<dbReference type="InterPro" id="IPR001754">
    <property type="entry name" value="OMPdeCOase_dom"/>
</dbReference>
<dbReference type="EMBL" id="CP141615">
    <property type="protein sequence ID" value="WRP18385.1"/>
    <property type="molecule type" value="Genomic_DNA"/>
</dbReference>
<dbReference type="SUPFAM" id="SSF51366">
    <property type="entry name" value="Ribulose-phoshate binding barrel"/>
    <property type="match status" value="1"/>
</dbReference>
<accession>A0ABZ1BZW3</accession>
<dbReference type="RefSeq" id="WP_324717658.1">
    <property type="nucleotide sequence ID" value="NZ_CP141615.1"/>
</dbReference>
<dbReference type="Proteomes" id="UP001332192">
    <property type="component" value="Chromosome"/>
</dbReference>
<proteinExistence type="inferred from homology"/>
<keyword evidence="5 9" id="KW-0456">Lyase</keyword>
<keyword evidence="10" id="KW-1185">Reference proteome</keyword>
<evidence type="ECO:0000313" key="9">
    <source>
        <dbReference type="EMBL" id="WRP18385.1"/>
    </source>
</evidence>
<evidence type="ECO:0000256" key="4">
    <source>
        <dbReference type="ARBA" id="ARBA00022975"/>
    </source>
</evidence>
<evidence type="ECO:0000256" key="7">
    <source>
        <dbReference type="NCBIfam" id="TIGR02127"/>
    </source>
</evidence>
<dbReference type="EC" id="4.1.1.23" evidence="7"/>
<comment type="pathway">
    <text evidence="1">Pyrimidine metabolism; UMP biosynthesis via de novo pathway; UMP from orotate: step 2/2.</text>
</comment>
<keyword evidence="3" id="KW-0210">Decarboxylase</keyword>
<gene>
    <name evidence="9" type="primary">pyrF</name>
    <name evidence="9" type="ORF">U7230_05080</name>
</gene>
<organism evidence="9 10">
    <name type="scientific">Carboxydichorda subterranea</name>
    <dbReference type="NCBI Taxonomy" id="3109565"/>
    <lineage>
        <taxon>Bacteria</taxon>
        <taxon>Bacillati</taxon>
        <taxon>Bacillota</taxon>
        <taxon>Limnochordia</taxon>
        <taxon>Limnochordales</taxon>
        <taxon>Geochordaceae</taxon>
        <taxon>Carboxydichorda</taxon>
    </lineage>
</organism>
<dbReference type="NCBIfam" id="TIGR02127">
    <property type="entry name" value="pyrF_sub2"/>
    <property type="match status" value="1"/>
</dbReference>
<dbReference type="PANTHER" id="PTHR43375:SF1">
    <property type="entry name" value="OROTIDINE 5'-PHOSPHATE DECARBOXYLASE"/>
    <property type="match status" value="1"/>
</dbReference>
<comment type="catalytic activity">
    <reaction evidence="6">
        <text>orotidine 5'-phosphate + H(+) = UMP + CO2</text>
        <dbReference type="Rhea" id="RHEA:11596"/>
        <dbReference type="ChEBI" id="CHEBI:15378"/>
        <dbReference type="ChEBI" id="CHEBI:16526"/>
        <dbReference type="ChEBI" id="CHEBI:57538"/>
        <dbReference type="ChEBI" id="CHEBI:57865"/>
        <dbReference type="EC" id="4.1.1.23"/>
    </reaction>
</comment>
<dbReference type="GO" id="GO:0004590">
    <property type="term" value="F:orotidine-5'-phosphate decarboxylase activity"/>
    <property type="evidence" value="ECO:0007669"/>
    <property type="project" value="UniProtKB-EC"/>
</dbReference>
<comment type="similarity">
    <text evidence="2">Belongs to the OMP decarboxylase family. Type 2 subfamily.</text>
</comment>